<reference evidence="2 3" key="1">
    <citation type="journal article" date="2016" name="Sci. Rep.">
        <title>Draft genome sequencing and secretome analysis of fungal phytopathogen Ascochyta rabiei provides insight into the necrotrophic effector repertoire.</title>
        <authorList>
            <person name="Verma S."/>
            <person name="Gazara R.K."/>
            <person name="Nizam S."/>
            <person name="Parween S."/>
            <person name="Chattopadhyay D."/>
            <person name="Verma P.K."/>
        </authorList>
    </citation>
    <scope>NUCLEOTIDE SEQUENCE [LARGE SCALE GENOMIC DNA]</scope>
    <source>
        <strain evidence="2 3">ArDII</strain>
    </source>
</reference>
<organism evidence="2 3">
    <name type="scientific">Didymella rabiei</name>
    <name type="common">Chickpea ascochyta blight fungus</name>
    <name type="synonym">Mycosphaerella rabiei</name>
    <dbReference type="NCBI Taxonomy" id="5454"/>
    <lineage>
        <taxon>Eukaryota</taxon>
        <taxon>Fungi</taxon>
        <taxon>Dikarya</taxon>
        <taxon>Ascomycota</taxon>
        <taxon>Pezizomycotina</taxon>
        <taxon>Dothideomycetes</taxon>
        <taxon>Pleosporomycetidae</taxon>
        <taxon>Pleosporales</taxon>
        <taxon>Pleosporineae</taxon>
        <taxon>Didymellaceae</taxon>
        <taxon>Ascochyta</taxon>
    </lineage>
</organism>
<dbReference type="OrthoDB" id="3782360at2759"/>
<dbReference type="Proteomes" id="UP000076837">
    <property type="component" value="Unassembled WGS sequence"/>
</dbReference>
<gene>
    <name evidence="2" type="ORF">ST47_g7239</name>
</gene>
<keyword evidence="3" id="KW-1185">Reference proteome</keyword>
<evidence type="ECO:0000256" key="1">
    <source>
        <dbReference type="SAM" id="MobiDB-lite"/>
    </source>
</evidence>
<proteinExistence type="predicted"/>
<sequence>MDTRQLVQELDALRGNFAKYRVEMALHIDSLERRLNAAESALPHSGRPKAASQCPPLRSTLSPAPASNHGHSSTMPGFTEHRRHPHAPLPIITAPAPSSHLRAPAFPTSPYVHQQQPSQTGFAPVNTGSSENATFLPFVLEKIAASSQKKSRGDNRTCACGRPTFDVKCFRDHHFGWCLSHQRPIMHGLQNCSGRDYRNCQPVYWEKHADWELLVKTSFDGGHLGTKKVKNLYVVLFPEELYPGKYQDGCFMG</sequence>
<evidence type="ECO:0000313" key="2">
    <source>
        <dbReference type="EMBL" id="KZM21609.1"/>
    </source>
</evidence>
<dbReference type="AlphaFoldDB" id="A0A163B7Q5"/>
<feature type="region of interest" description="Disordered" evidence="1">
    <location>
        <begin position="40"/>
        <end position="79"/>
    </location>
</feature>
<evidence type="ECO:0000313" key="3">
    <source>
        <dbReference type="Proteomes" id="UP000076837"/>
    </source>
</evidence>
<protein>
    <submittedName>
        <fullName evidence="2">Uncharacterized protein</fullName>
    </submittedName>
</protein>
<comment type="caution">
    <text evidence="2">The sequence shown here is derived from an EMBL/GenBank/DDBJ whole genome shotgun (WGS) entry which is preliminary data.</text>
</comment>
<dbReference type="EMBL" id="JYNV01000242">
    <property type="protein sequence ID" value="KZM21609.1"/>
    <property type="molecule type" value="Genomic_DNA"/>
</dbReference>
<accession>A0A163B7Q5</accession>
<name>A0A163B7Q5_DIDRA</name>